<keyword evidence="1" id="KW-1133">Transmembrane helix</keyword>
<evidence type="ECO:0000313" key="2">
    <source>
        <dbReference type="EMBL" id="QJI02582.1"/>
    </source>
</evidence>
<proteinExistence type="predicted"/>
<organism evidence="2">
    <name type="scientific">viral metagenome</name>
    <dbReference type="NCBI Taxonomy" id="1070528"/>
    <lineage>
        <taxon>unclassified sequences</taxon>
        <taxon>metagenomes</taxon>
        <taxon>organismal metagenomes</taxon>
    </lineage>
</organism>
<dbReference type="AlphaFoldDB" id="A0A6M3XXK1"/>
<keyword evidence="1" id="KW-0812">Transmembrane</keyword>
<evidence type="ECO:0000256" key="1">
    <source>
        <dbReference type="SAM" id="Phobius"/>
    </source>
</evidence>
<protein>
    <submittedName>
        <fullName evidence="2">Uncharacterized protein</fullName>
    </submittedName>
</protein>
<dbReference type="EMBL" id="MT145013">
    <property type="protein sequence ID" value="QJI02582.1"/>
    <property type="molecule type" value="Genomic_DNA"/>
</dbReference>
<feature type="transmembrane region" description="Helical" evidence="1">
    <location>
        <begin position="46"/>
        <end position="67"/>
    </location>
</feature>
<accession>A0A6M3XXK1</accession>
<reference evidence="2" key="1">
    <citation type="submission" date="2020-03" db="EMBL/GenBank/DDBJ databases">
        <title>The deep terrestrial virosphere.</title>
        <authorList>
            <person name="Holmfeldt K."/>
            <person name="Nilsson E."/>
            <person name="Simone D."/>
            <person name="Lopez-Fernandez M."/>
            <person name="Wu X."/>
            <person name="de Brujin I."/>
            <person name="Lundin D."/>
            <person name="Andersson A."/>
            <person name="Bertilsson S."/>
            <person name="Dopson M."/>
        </authorList>
    </citation>
    <scope>NUCLEOTIDE SEQUENCE</scope>
    <source>
        <strain evidence="2">TM448B03402</strain>
    </source>
</reference>
<sequence>MARVTNEVLFEMIKSVKEDTTEIKLNDIAKWKQINKNAQNISGMKGASGVIAGIVSLIMASLIAIFFKGLHQ</sequence>
<keyword evidence="1" id="KW-0472">Membrane</keyword>
<gene>
    <name evidence="2" type="ORF">TM448B03402_0010</name>
</gene>
<name>A0A6M3XXK1_9ZZZZ</name>